<dbReference type="RefSeq" id="WP_077966838.1">
    <property type="nucleotide sequence ID" value="NZ_CP045178.1"/>
</dbReference>
<dbReference type="PANTHER" id="PTHR44846:SF17">
    <property type="entry name" value="GNTR-FAMILY TRANSCRIPTIONAL REGULATOR"/>
    <property type="match status" value="1"/>
</dbReference>
<dbReference type="Proteomes" id="UP000190539">
    <property type="component" value="Unassembled WGS sequence"/>
</dbReference>
<comment type="caution">
    <text evidence="5">The sequence shown here is derived from an EMBL/GenBank/DDBJ whole genome shotgun (WGS) entry which is preliminary data.</text>
</comment>
<keyword evidence="3" id="KW-0804">Transcription</keyword>
<evidence type="ECO:0000256" key="2">
    <source>
        <dbReference type="ARBA" id="ARBA00023125"/>
    </source>
</evidence>
<sequence>MPSRRQVIADDIRDQISAGKFKTGERLPSEAQLAFRYVVSTPTLRSALAVLQGEGLVEKIHGKGNYVRYPRRRITYVGGGGTCAEAAAVVSHLRVTVRTTQLRAHGHLVGLLGVAARSPLTEFLCISHEGESPHGLARVYVPRDLAPDDVPEGLPFGKSLGVVLAELRPPLAEVQERVTARPATAEEAVLLRISRALAVLAITRVAIDNTGRVVEAAFVVLPGDRADALFITRHVTDEKDKKR</sequence>
<evidence type="ECO:0000313" key="6">
    <source>
        <dbReference type="Proteomes" id="UP000190539"/>
    </source>
</evidence>
<keyword evidence="2" id="KW-0238">DNA-binding</keyword>
<dbReference type="PANTHER" id="PTHR44846">
    <property type="entry name" value="MANNOSYL-D-GLYCERATE TRANSPORT/METABOLISM SYSTEM REPRESSOR MNGR-RELATED"/>
    <property type="match status" value="1"/>
</dbReference>
<dbReference type="SUPFAM" id="SSF46785">
    <property type="entry name" value="Winged helix' DNA-binding domain"/>
    <property type="match status" value="1"/>
</dbReference>
<dbReference type="GO" id="GO:0045892">
    <property type="term" value="P:negative regulation of DNA-templated transcription"/>
    <property type="evidence" value="ECO:0007669"/>
    <property type="project" value="TreeGrafter"/>
</dbReference>
<dbReference type="InterPro" id="IPR028978">
    <property type="entry name" value="Chorismate_lyase_/UTRA_dom_sf"/>
</dbReference>
<feature type="domain" description="HTH gntR-type" evidence="4">
    <location>
        <begin position="2"/>
        <end position="70"/>
    </location>
</feature>
<dbReference type="Pfam" id="PF07702">
    <property type="entry name" value="UTRA"/>
    <property type="match status" value="1"/>
</dbReference>
<dbReference type="SUPFAM" id="SSF64288">
    <property type="entry name" value="Chorismate lyase-like"/>
    <property type="match status" value="1"/>
</dbReference>
<dbReference type="Gene3D" id="3.40.1410.10">
    <property type="entry name" value="Chorismate lyase-like"/>
    <property type="match status" value="1"/>
</dbReference>
<proteinExistence type="predicted"/>
<dbReference type="AlphaFoldDB" id="A0A1V4AB09"/>
<name>A0A1V4AB09_9ACTN</name>
<dbReference type="GO" id="GO:0003700">
    <property type="term" value="F:DNA-binding transcription factor activity"/>
    <property type="evidence" value="ECO:0007669"/>
    <property type="project" value="InterPro"/>
</dbReference>
<evidence type="ECO:0000259" key="4">
    <source>
        <dbReference type="PROSITE" id="PS50949"/>
    </source>
</evidence>
<dbReference type="InterPro" id="IPR050679">
    <property type="entry name" value="Bact_HTH_transcr_reg"/>
</dbReference>
<evidence type="ECO:0000313" key="5">
    <source>
        <dbReference type="EMBL" id="OON81018.1"/>
    </source>
</evidence>
<dbReference type="Pfam" id="PF00392">
    <property type="entry name" value="GntR"/>
    <property type="match status" value="1"/>
</dbReference>
<accession>A0A1V4AB09</accession>
<dbReference type="CDD" id="cd07377">
    <property type="entry name" value="WHTH_GntR"/>
    <property type="match status" value="1"/>
</dbReference>
<dbReference type="OrthoDB" id="4537656at2"/>
<dbReference type="InterPro" id="IPR036388">
    <property type="entry name" value="WH-like_DNA-bd_sf"/>
</dbReference>
<keyword evidence="6" id="KW-1185">Reference proteome</keyword>
<dbReference type="PRINTS" id="PR00035">
    <property type="entry name" value="HTHGNTR"/>
</dbReference>
<keyword evidence="1" id="KW-0805">Transcription regulation</keyword>
<organism evidence="5 6">
    <name type="scientific">Streptomyces tsukubensis</name>
    <dbReference type="NCBI Taxonomy" id="83656"/>
    <lineage>
        <taxon>Bacteria</taxon>
        <taxon>Bacillati</taxon>
        <taxon>Actinomycetota</taxon>
        <taxon>Actinomycetes</taxon>
        <taxon>Kitasatosporales</taxon>
        <taxon>Streptomycetaceae</taxon>
        <taxon>Streptomyces</taxon>
    </lineage>
</organism>
<evidence type="ECO:0000256" key="3">
    <source>
        <dbReference type="ARBA" id="ARBA00023163"/>
    </source>
</evidence>
<reference evidence="5 6" key="1">
    <citation type="submission" date="2017-02" db="EMBL/GenBank/DDBJ databases">
        <title>Draft Genome Sequence of Streptomyces tsukubaensis F601, a Producer of the immunosuppressant tacrolimus FK506.</title>
        <authorList>
            <person name="Zong G."/>
            <person name="Zhong C."/>
            <person name="Fu J."/>
            <person name="Qin R."/>
            <person name="Cao G."/>
        </authorList>
    </citation>
    <scope>NUCLEOTIDE SEQUENCE [LARGE SCALE GENOMIC DNA]</scope>
    <source>
        <strain evidence="5 6">F601</strain>
    </source>
</reference>
<gene>
    <name evidence="5" type="ORF">B1H18_09330</name>
</gene>
<dbReference type="SMART" id="SM00866">
    <property type="entry name" value="UTRA"/>
    <property type="match status" value="1"/>
</dbReference>
<dbReference type="STRING" id="83656.B1H18_09330"/>
<dbReference type="InterPro" id="IPR011663">
    <property type="entry name" value="UTRA"/>
</dbReference>
<dbReference type="GO" id="GO:0003677">
    <property type="term" value="F:DNA binding"/>
    <property type="evidence" value="ECO:0007669"/>
    <property type="project" value="UniProtKB-KW"/>
</dbReference>
<dbReference type="InterPro" id="IPR000524">
    <property type="entry name" value="Tscrpt_reg_HTH_GntR"/>
</dbReference>
<dbReference type="InterPro" id="IPR036390">
    <property type="entry name" value="WH_DNA-bd_sf"/>
</dbReference>
<dbReference type="SMART" id="SM00345">
    <property type="entry name" value="HTH_GNTR"/>
    <property type="match status" value="1"/>
</dbReference>
<evidence type="ECO:0000256" key="1">
    <source>
        <dbReference type="ARBA" id="ARBA00023015"/>
    </source>
</evidence>
<dbReference type="PROSITE" id="PS50949">
    <property type="entry name" value="HTH_GNTR"/>
    <property type="match status" value="1"/>
</dbReference>
<dbReference type="Gene3D" id="1.10.10.10">
    <property type="entry name" value="Winged helix-like DNA-binding domain superfamily/Winged helix DNA-binding domain"/>
    <property type="match status" value="1"/>
</dbReference>
<dbReference type="EMBL" id="MVFC01000005">
    <property type="protein sequence ID" value="OON81018.1"/>
    <property type="molecule type" value="Genomic_DNA"/>
</dbReference>
<protein>
    <submittedName>
        <fullName evidence="5">GntR family transcriptional regulator</fullName>
    </submittedName>
</protein>